<reference evidence="3" key="1">
    <citation type="submission" date="2011-12" db="EMBL/GenBank/DDBJ databases">
        <title>Complete genome sequence of Streptomyces cattleya strain DSM 46488.</title>
        <authorList>
            <person name="Ou H.-Y."/>
            <person name="Li P."/>
            <person name="Zhao C."/>
            <person name="O'Hagan D."/>
            <person name="Deng Z."/>
        </authorList>
    </citation>
    <scope>NUCLEOTIDE SEQUENCE [LARGE SCALE GENOMIC DNA]</scope>
    <source>
        <strain evidence="3">ATCC 35852 / DSM 46488 / JCM 4925 / NBRC 14057 / NRRL 8057</strain>
    </source>
</reference>
<feature type="region of interest" description="Disordered" evidence="1">
    <location>
        <begin position="1"/>
        <end position="74"/>
    </location>
</feature>
<dbReference type="AlphaFoldDB" id="G8X345"/>
<gene>
    <name evidence="2" type="ordered locus">SCATT_42080</name>
</gene>
<keyword evidence="3" id="KW-1185">Reference proteome</keyword>
<accession>G8X345</accession>
<proteinExistence type="predicted"/>
<evidence type="ECO:0000313" key="2">
    <source>
        <dbReference type="EMBL" id="AEW96579.1"/>
    </source>
</evidence>
<name>G8X345_STREN</name>
<evidence type="ECO:0000313" key="3">
    <source>
        <dbReference type="Proteomes" id="UP000007842"/>
    </source>
</evidence>
<dbReference type="PATRIC" id="fig|1003195.29.peg.4203"/>
<evidence type="ECO:0000256" key="1">
    <source>
        <dbReference type="SAM" id="MobiDB-lite"/>
    </source>
</evidence>
<dbReference type="Proteomes" id="UP000007842">
    <property type="component" value="Chromosome"/>
</dbReference>
<protein>
    <submittedName>
        <fullName evidence="2">Uncharacterized protein</fullName>
    </submittedName>
</protein>
<dbReference type="EMBL" id="CP003219">
    <property type="protein sequence ID" value="AEW96579.1"/>
    <property type="molecule type" value="Genomic_DNA"/>
</dbReference>
<dbReference type="eggNOG" id="COG2013">
    <property type="taxonomic scope" value="Bacteria"/>
</dbReference>
<dbReference type="KEGG" id="scy:SCATT_42080"/>
<dbReference type="HOGENOM" id="CLU_2686154_0_0_11"/>
<organism evidence="2 3">
    <name type="scientific">Streptantibioticus cattleyicolor (strain ATCC 35852 / DSM 46488 / JCM 4925 / NBRC 14057 / NRRL 8057)</name>
    <name type="common">Streptomyces cattleya</name>
    <dbReference type="NCBI Taxonomy" id="1003195"/>
    <lineage>
        <taxon>Bacteria</taxon>
        <taxon>Bacillati</taxon>
        <taxon>Actinomycetota</taxon>
        <taxon>Actinomycetes</taxon>
        <taxon>Kitasatosporales</taxon>
        <taxon>Streptomycetaceae</taxon>
        <taxon>Streptantibioticus</taxon>
    </lineage>
</organism>
<sequence length="74" mass="7542">MLTGFGGTSGEEHQLEFTGAGQVLLQSSEKLLPEQETGTVPDGPGVPGARPGSEGAAGTGLFGQLGEVERRFGR</sequence>
<dbReference type="STRING" id="1003195.SCATT_42080"/>